<evidence type="ECO:0000256" key="1">
    <source>
        <dbReference type="SAM" id="SignalP"/>
    </source>
</evidence>
<dbReference type="Gene3D" id="3.20.20.370">
    <property type="entry name" value="Glycoside hydrolase/deacetylase"/>
    <property type="match status" value="1"/>
</dbReference>
<feature type="chain" id="PRO_5019749716" description="NodB homology domain-containing protein" evidence="1">
    <location>
        <begin position="17"/>
        <end position="387"/>
    </location>
</feature>
<name>A0A482VTR2_ASBVE</name>
<accession>A0A482VTR2</accession>
<dbReference type="AlphaFoldDB" id="A0A482VTR2"/>
<gene>
    <name evidence="2" type="ORF">BDFB_003224</name>
</gene>
<evidence type="ECO:0000313" key="3">
    <source>
        <dbReference type="Proteomes" id="UP000292052"/>
    </source>
</evidence>
<dbReference type="CDD" id="cd10975">
    <property type="entry name" value="CE4_CDA_like_2"/>
    <property type="match status" value="1"/>
</dbReference>
<dbReference type="PANTHER" id="PTHR45985">
    <property type="match status" value="1"/>
</dbReference>
<dbReference type="GO" id="GO:0016787">
    <property type="term" value="F:hydrolase activity"/>
    <property type="evidence" value="ECO:0007669"/>
    <property type="project" value="UniProtKB-ARBA"/>
</dbReference>
<organism evidence="2 3">
    <name type="scientific">Asbolus verrucosus</name>
    <name type="common">Desert ironclad beetle</name>
    <dbReference type="NCBI Taxonomy" id="1661398"/>
    <lineage>
        <taxon>Eukaryota</taxon>
        <taxon>Metazoa</taxon>
        <taxon>Ecdysozoa</taxon>
        <taxon>Arthropoda</taxon>
        <taxon>Hexapoda</taxon>
        <taxon>Insecta</taxon>
        <taxon>Pterygota</taxon>
        <taxon>Neoptera</taxon>
        <taxon>Endopterygota</taxon>
        <taxon>Coleoptera</taxon>
        <taxon>Polyphaga</taxon>
        <taxon>Cucujiformia</taxon>
        <taxon>Tenebrionidae</taxon>
        <taxon>Pimeliinae</taxon>
        <taxon>Asbolus</taxon>
    </lineage>
</organism>
<evidence type="ECO:0000313" key="2">
    <source>
        <dbReference type="EMBL" id="RZC36106.1"/>
    </source>
</evidence>
<dbReference type="InterPro" id="IPR011330">
    <property type="entry name" value="Glyco_hydro/deAcase_b/a-brl"/>
</dbReference>
<proteinExistence type="predicted"/>
<comment type="caution">
    <text evidence="2">The sequence shown here is derived from an EMBL/GenBank/DDBJ whole genome shotgun (WGS) entry which is preliminary data.</text>
</comment>
<dbReference type="EMBL" id="QDEB01065242">
    <property type="protein sequence ID" value="RZC36106.1"/>
    <property type="molecule type" value="Genomic_DNA"/>
</dbReference>
<protein>
    <recommendedName>
        <fullName evidence="4">NodB homology domain-containing protein</fullName>
    </recommendedName>
</protein>
<dbReference type="OrthoDB" id="504708at2759"/>
<reference evidence="2 3" key="1">
    <citation type="submission" date="2017-03" db="EMBL/GenBank/DDBJ databases">
        <title>Genome of the blue death feigning beetle - Asbolus verrucosus.</title>
        <authorList>
            <person name="Rider S.D."/>
        </authorList>
    </citation>
    <scope>NUCLEOTIDE SEQUENCE [LARGE SCALE GENOMIC DNA]</scope>
    <source>
        <strain evidence="2">Butters</strain>
        <tissue evidence="2">Head and leg muscle</tissue>
    </source>
</reference>
<sequence>MLRIALLSTLVVTCLTAPQDSQIQQQQVQAAAAAACDSTNCVLPNCKCSSTSPPEGIPIEQLPQFVFLTFDDAIQALNYETYSALFYNRTNPDSCPVSATFFMAHEYTDYSKVHDLYVHNQEIALHSISHEPLTDYWREISTDNLTLEFGGEKTIISKFANIPAEAILGMRIPFLQLSGDNSFQVTKDIGLSYDCSWPTQNFVKPGLWPYTLDYASNQDCPIGPCPKSSIPGVWVFPMIDWRDQANVVCSMVDACVNIPDDVDGLTQWFIDNFNMQYQGNKAPFGFYVHAAYFNANPIHLDAYKKFVDYLQTLPDVYIVSIGKALQWIRHPVPIGSGEWPACPQVEDLGCSVSACELAKGEETRYMTVCGDCPDVYPWINNPTGEAL</sequence>
<keyword evidence="1" id="KW-0732">Signal</keyword>
<dbReference type="PANTHER" id="PTHR45985:SF8">
    <property type="entry name" value="CHITIN DEACETYLASE-LIKE 9, ISOFORM A"/>
    <property type="match status" value="1"/>
</dbReference>
<dbReference type="Proteomes" id="UP000292052">
    <property type="component" value="Unassembled WGS sequence"/>
</dbReference>
<dbReference type="InterPro" id="IPR052740">
    <property type="entry name" value="CE4"/>
</dbReference>
<dbReference type="GO" id="GO:0005975">
    <property type="term" value="P:carbohydrate metabolic process"/>
    <property type="evidence" value="ECO:0007669"/>
    <property type="project" value="InterPro"/>
</dbReference>
<evidence type="ECO:0008006" key="4">
    <source>
        <dbReference type="Google" id="ProtNLM"/>
    </source>
</evidence>
<dbReference type="SUPFAM" id="SSF88713">
    <property type="entry name" value="Glycoside hydrolase/deacetylase"/>
    <property type="match status" value="1"/>
</dbReference>
<keyword evidence="3" id="KW-1185">Reference proteome</keyword>
<feature type="signal peptide" evidence="1">
    <location>
        <begin position="1"/>
        <end position="16"/>
    </location>
</feature>